<dbReference type="InterPro" id="IPR004360">
    <property type="entry name" value="Glyas_Fos-R_dOase_dom"/>
</dbReference>
<evidence type="ECO:0000259" key="1">
    <source>
        <dbReference type="PROSITE" id="PS51819"/>
    </source>
</evidence>
<sequence>MPLHLEDTEEIPKGQNRGGTMARIKHIALASEDPAKTAAFYMDNFGLAELRREPADTGADGVWLSDGYIYFAILKVGNPDVTTTLAPGATGTVDHIGFYVDD</sequence>
<name>A0A382BUV1_9ZZZZ</name>
<dbReference type="InterPro" id="IPR037523">
    <property type="entry name" value="VOC_core"/>
</dbReference>
<feature type="non-terminal residue" evidence="2">
    <location>
        <position position="102"/>
    </location>
</feature>
<organism evidence="2">
    <name type="scientific">marine metagenome</name>
    <dbReference type="NCBI Taxonomy" id="408172"/>
    <lineage>
        <taxon>unclassified sequences</taxon>
        <taxon>metagenomes</taxon>
        <taxon>ecological metagenomes</taxon>
    </lineage>
</organism>
<dbReference type="AlphaFoldDB" id="A0A382BUV1"/>
<protein>
    <recommendedName>
        <fullName evidence="1">VOC domain-containing protein</fullName>
    </recommendedName>
</protein>
<dbReference type="SUPFAM" id="SSF54593">
    <property type="entry name" value="Glyoxalase/Bleomycin resistance protein/Dihydroxybiphenyl dioxygenase"/>
    <property type="match status" value="1"/>
</dbReference>
<dbReference type="Pfam" id="PF00903">
    <property type="entry name" value="Glyoxalase"/>
    <property type="match status" value="1"/>
</dbReference>
<feature type="domain" description="VOC" evidence="1">
    <location>
        <begin position="23"/>
        <end position="102"/>
    </location>
</feature>
<dbReference type="InterPro" id="IPR029068">
    <property type="entry name" value="Glyas_Bleomycin-R_OHBP_Dase"/>
</dbReference>
<gene>
    <name evidence="2" type="ORF">METZ01_LOCUS170439</name>
</gene>
<dbReference type="Gene3D" id="3.10.180.10">
    <property type="entry name" value="2,3-Dihydroxybiphenyl 1,2-Dioxygenase, domain 1"/>
    <property type="match status" value="1"/>
</dbReference>
<dbReference type="EMBL" id="UINC01031476">
    <property type="protein sequence ID" value="SVB17585.1"/>
    <property type="molecule type" value="Genomic_DNA"/>
</dbReference>
<accession>A0A382BUV1</accession>
<dbReference type="PROSITE" id="PS51819">
    <property type="entry name" value="VOC"/>
    <property type="match status" value="1"/>
</dbReference>
<reference evidence="2" key="1">
    <citation type="submission" date="2018-05" db="EMBL/GenBank/DDBJ databases">
        <authorList>
            <person name="Lanie J.A."/>
            <person name="Ng W.-L."/>
            <person name="Kazmierczak K.M."/>
            <person name="Andrzejewski T.M."/>
            <person name="Davidsen T.M."/>
            <person name="Wayne K.J."/>
            <person name="Tettelin H."/>
            <person name="Glass J.I."/>
            <person name="Rusch D."/>
            <person name="Podicherti R."/>
            <person name="Tsui H.-C.T."/>
            <person name="Winkler M.E."/>
        </authorList>
    </citation>
    <scope>NUCLEOTIDE SEQUENCE</scope>
</reference>
<evidence type="ECO:0000313" key="2">
    <source>
        <dbReference type="EMBL" id="SVB17585.1"/>
    </source>
</evidence>
<proteinExistence type="predicted"/>